<dbReference type="Proteomes" id="UP001470230">
    <property type="component" value="Unassembled WGS sequence"/>
</dbReference>
<keyword evidence="2" id="KW-0812">Transmembrane</keyword>
<evidence type="ECO:0000313" key="4">
    <source>
        <dbReference type="Proteomes" id="UP001470230"/>
    </source>
</evidence>
<keyword evidence="2" id="KW-1133">Transmembrane helix</keyword>
<protein>
    <recommendedName>
        <fullName evidence="5">Right handed beta helix domain-containing protein</fullName>
    </recommendedName>
</protein>
<evidence type="ECO:0000256" key="1">
    <source>
        <dbReference type="SAM" id="MobiDB-lite"/>
    </source>
</evidence>
<keyword evidence="4" id="KW-1185">Reference proteome</keyword>
<feature type="compositionally biased region" description="Polar residues" evidence="1">
    <location>
        <begin position="351"/>
        <end position="373"/>
    </location>
</feature>
<evidence type="ECO:0008006" key="5">
    <source>
        <dbReference type="Google" id="ProtNLM"/>
    </source>
</evidence>
<evidence type="ECO:0000256" key="2">
    <source>
        <dbReference type="SAM" id="Phobius"/>
    </source>
</evidence>
<gene>
    <name evidence="3" type="ORF">M9Y10_023989</name>
</gene>
<organism evidence="3 4">
    <name type="scientific">Tritrichomonas musculus</name>
    <dbReference type="NCBI Taxonomy" id="1915356"/>
    <lineage>
        <taxon>Eukaryota</taxon>
        <taxon>Metamonada</taxon>
        <taxon>Parabasalia</taxon>
        <taxon>Tritrichomonadida</taxon>
        <taxon>Tritrichomonadidae</taxon>
        <taxon>Tritrichomonas</taxon>
    </lineage>
</organism>
<name>A0ABR2KWP4_9EUKA</name>
<reference evidence="3 4" key="1">
    <citation type="submission" date="2024-04" db="EMBL/GenBank/DDBJ databases">
        <title>Tritrichomonas musculus Genome.</title>
        <authorList>
            <person name="Alves-Ferreira E."/>
            <person name="Grigg M."/>
            <person name="Lorenzi H."/>
            <person name="Galac M."/>
        </authorList>
    </citation>
    <scope>NUCLEOTIDE SEQUENCE [LARGE SCALE GENOMIC DNA]</scope>
    <source>
        <strain evidence="3 4">EAF2021</strain>
    </source>
</reference>
<comment type="caution">
    <text evidence="3">The sequence shown here is derived from an EMBL/GenBank/DDBJ whole genome shotgun (WGS) entry which is preliminary data.</text>
</comment>
<accession>A0ABR2KWP4</accession>
<feature type="region of interest" description="Disordered" evidence="1">
    <location>
        <begin position="351"/>
        <end position="404"/>
    </location>
</feature>
<feature type="transmembrane region" description="Helical" evidence="2">
    <location>
        <begin position="417"/>
        <end position="440"/>
    </location>
</feature>
<proteinExistence type="predicted"/>
<dbReference type="EMBL" id="JAPFFF010000003">
    <property type="protein sequence ID" value="KAK8895522.1"/>
    <property type="molecule type" value="Genomic_DNA"/>
</dbReference>
<sequence>MFFYLLAIYAQGIKIHQNYYKSSSTKKENGICPTYYPGLYITSSCQSFGMNYTKGSAEPAYRADSRKAGFSITLDNCNYSKYIVSSGYFFSLINVNGSRTVKLNVNSCRFVDNKMTYSQTGVFFLSNGQHELTINKCTFLGNQGKQNSILGETCSKLIMSDCYLAKNIANHIQGQIHIKSLKNSKYSKSNEDVQLNFSNLIFYMNIGWPYMNVNNIMLLEDYTSISFKNCSFTCGSGESKNMIGLKGKGIEISFTDCCFFVNYTFYYNYYHIFFDYGSSGFATFSGKNSFSGSKENSINKNLAETDEEVYNIEKCFNDIIEPTPTQTETDIIISPSIRPSITEIIPTQNFTFPEKPSSSEIVPTQNSTFSKKPSASEIVPTESPSSSSSSSGGGSDSDGGSSEKDGCKDGIVMSIPFFVLLLVLFLLLLVLAFILGWHLAKRQEKKERENTSALRSDLLYSQNME</sequence>
<keyword evidence="2" id="KW-0472">Membrane</keyword>
<evidence type="ECO:0000313" key="3">
    <source>
        <dbReference type="EMBL" id="KAK8895522.1"/>
    </source>
</evidence>